<sequence>MGAGIRGFLCLALLLLGLSTMAGAGAAPLPLDERAEPLDPRPHIEVLRDPERRLSLDDLLTDPPPFASAAPRPDLNFGYSHDAFWLRLEVRSTAKRDGEWRLEFTYPSLDRVDLYMPGVEGLVHQQSGDTLPYRSRSIGHREAVFAVPLKAGEQRTLYVRVVSEGSLTLDARLWRADAFQRHSEAGYATLACYFGMLLALAAYNLLLFLSLREPTFILYVGFVCAFGIGTLSLNGLGGQYLWPDAVGWSNRALPFGLTLASAVSVLFARAFLGTARHAPRWHLVLTIAAALELAITVATLLLPVQLALKCMSITGLTSTLLLLGCGVGCVISRVPGARIFVLAWGMLLLGAVLLALRNFDLLPTTFLTTNAMQIGSALEMLLLSFGLAARFNELKRQKEQAQVQALAAQQQVVWALREQERILERRVTERTEALADANERLRALALKDPLTGLANRAALKQQLDLALRRAQRRQEPLALMLIDLDGFKPINDRYGHEVGDTILREVAERLRFCARETDLPARLGGDEFVLVCESVKNRQDARILAQRVLETLNRPSEAVPGQLCVGASIGVSIAQGDDIGGGALTRAADLAMYRAKASGSNRICLADETESPLDDHPR</sequence>
<gene>
    <name evidence="6" type="ORF">FM069_20090</name>
</gene>
<feature type="transmembrane region" description="Helical" evidence="3">
    <location>
        <begin position="371"/>
        <end position="389"/>
    </location>
</feature>
<dbReference type="PANTHER" id="PTHR46663:SF2">
    <property type="entry name" value="GGDEF DOMAIN-CONTAINING PROTEIN"/>
    <property type="match status" value="1"/>
</dbReference>
<dbReference type="InterPro" id="IPR029787">
    <property type="entry name" value="Nucleotide_cyclase"/>
</dbReference>
<dbReference type="EMBL" id="VJOY01000023">
    <property type="protein sequence ID" value="TRX72984.1"/>
    <property type="molecule type" value="Genomic_DNA"/>
</dbReference>
<protein>
    <submittedName>
        <fullName evidence="6">GGDEF domain-containing protein</fullName>
    </submittedName>
</protein>
<feature type="transmembrane region" description="Helical" evidence="3">
    <location>
        <begin position="216"/>
        <end position="233"/>
    </location>
</feature>
<dbReference type="Pfam" id="PF07696">
    <property type="entry name" value="7TMR-DISMED2"/>
    <property type="match status" value="1"/>
</dbReference>
<evidence type="ECO:0000256" key="1">
    <source>
        <dbReference type="ARBA" id="ARBA00001946"/>
    </source>
</evidence>
<proteinExistence type="predicted"/>
<dbReference type="InterPro" id="IPR011622">
    <property type="entry name" value="7TMR_DISM_rcpt_extracell_dom2"/>
</dbReference>
<evidence type="ECO:0000256" key="4">
    <source>
        <dbReference type="SAM" id="SignalP"/>
    </source>
</evidence>
<comment type="subcellular location">
    <subcellularLocation>
        <location evidence="2">Cell inner membrane</location>
    </subcellularLocation>
</comment>
<dbReference type="Gene3D" id="2.60.40.2380">
    <property type="match status" value="1"/>
</dbReference>
<organism evidence="6 7">
    <name type="scientific">Pseudomonas mangiferae</name>
    <dbReference type="NCBI Taxonomy" id="2593654"/>
    <lineage>
        <taxon>Bacteria</taxon>
        <taxon>Pseudomonadati</taxon>
        <taxon>Pseudomonadota</taxon>
        <taxon>Gammaproteobacteria</taxon>
        <taxon>Pseudomonadales</taxon>
        <taxon>Pseudomonadaceae</taxon>
        <taxon>Pseudomonas</taxon>
    </lineage>
</organism>
<dbReference type="GO" id="GO:0003824">
    <property type="term" value="F:catalytic activity"/>
    <property type="evidence" value="ECO:0007669"/>
    <property type="project" value="UniProtKB-ARBA"/>
</dbReference>
<dbReference type="Pfam" id="PF00990">
    <property type="entry name" value="GGDEF"/>
    <property type="match status" value="1"/>
</dbReference>
<feature type="chain" id="PRO_5022245971" evidence="4">
    <location>
        <begin position="27"/>
        <end position="618"/>
    </location>
</feature>
<keyword evidence="3" id="KW-1133">Transmembrane helix</keyword>
<dbReference type="GO" id="GO:0005886">
    <property type="term" value="C:plasma membrane"/>
    <property type="evidence" value="ECO:0007669"/>
    <property type="project" value="UniProtKB-SubCell"/>
</dbReference>
<feature type="transmembrane region" description="Helical" evidence="3">
    <location>
        <begin position="284"/>
        <end position="306"/>
    </location>
</feature>
<dbReference type="NCBIfam" id="TIGR00254">
    <property type="entry name" value="GGDEF"/>
    <property type="match status" value="1"/>
</dbReference>
<dbReference type="InterPro" id="IPR043128">
    <property type="entry name" value="Rev_trsase/Diguanyl_cyclase"/>
</dbReference>
<feature type="transmembrane region" description="Helical" evidence="3">
    <location>
        <begin position="185"/>
        <end position="209"/>
    </location>
</feature>
<keyword evidence="7" id="KW-1185">Reference proteome</keyword>
<dbReference type="OrthoDB" id="9803824at2"/>
<evidence type="ECO:0000256" key="3">
    <source>
        <dbReference type="SAM" id="Phobius"/>
    </source>
</evidence>
<dbReference type="PANTHER" id="PTHR46663">
    <property type="entry name" value="DIGUANYLATE CYCLASE DGCT-RELATED"/>
    <property type="match status" value="1"/>
</dbReference>
<dbReference type="InterPro" id="IPR011623">
    <property type="entry name" value="7TMR_DISM_rcpt_extracell_dom1"/>
</dbReference>
<dbReference type="Proteomes" id="UP000315235">
    <property type="component" value="Unassembled WGS sequence"/>
</dbReference>
<keyword evidence="3" id="KW-0472">Membrane</keyword>
<dbReference type="SUPFAM" id="SSF55073">
    <property type="entry name" value="Nucleotide cyclase"/>
    <property type="match status" value="1"/>
</dbReference>
<evidence type="ECO:0000259" key="5">
    <source>
        <dbReference type="PROSITE" id="PS50887"/>
    </source>
</evidence>
<accession>A0A553GTY3</accession>
<dbReference type="Pfam" id="PF07695">
    <property type="entry name" value="7TMR-DISM_7TM"/>
    <property type="match status" value="1"/>
</dbReference>
<feature type="domain" description="GGDEF" evidence="5">
    <location>
        <begin position="475"/>
        <end position="608"/>
    </location>
</feature>
<dbReference type="AlphaFoldDB" id="A0A553GTY3"/>
<evidence type="ECO:0000313" key="7">
    <source>
        <dbReference type="Proteomes" id="UP000315235"/>
    </source>
</evidence>
<comment type="cofactor">
    <cofactor evidence="1">
        <name>Mg(2+)</name>
        <dbReference type="ChEBI" id="CHEBI:18420"/>
    </cofactor>
</comment>
<reference evidence="6 7" key="1">
    <citation type="submission" date="2019-07" db="EMBL/GenBank/DDBJ databases">
        <title>Pseudomonas mangiferae sp. nov., isolated from bark of mango tree in Thailand.</title>
        <authorList>
            <person name="Srisuk N."/>
            <person name="Anurat P."/>
        </authorList>
    </citation>
    <scope>NUCLEOTIDE SEQUENCE [LARGE SCALE GENOMIC DNA]</scope>
    <source>
        <strain evidence="6 7">DMKU_BBB3-04</strain>
    </source>
</reference>
<evidence type="ECO:0000313" key="6">
    <source>
        <dbReference type="EMBL" id="TRX72984.1"/>
    </source>
</evidence>
<dbReference type="InterPro" id="IPR000160">
    <property type="entry name" value="GGDEF_dom"/>
</dbReference>
<dbReference type="Gene3D" id="3.30.70.270">
    <property type="match status" value="1"/>
</dbReference>
<feature type="transmembrane region" description="Helical" evidence="3">
    <location>
        <begin position="339"/>
        <end position="359"/>
    </location>
</feature>
<keyword evidence="3" id="KW-0812">Transmembrane</keyword>
<dbReference type="InterPro" id="IPR052163">
    <property type="entry name" value="DGC-Regulatory_Protein"/>
</dbReference>
<name>A0A553GTY3_9PSED</name>
<feature type="transmembrane region" description="Helical" evidence="3">
    <location>
        <begin position="312"/>
        <end position="332"/>
    </location>
</feature>
<keyword evidence="4" id="KW-0732">Signal</keyword>
<comment type="caution">
    <text evidence="6">The sequence shown here is derived from an EMBL/GenBank/DDBJ whole genome shotgun (WGS) entry which is preliminary data.</text>
</comment>
<dbReference type="FunFam" id="3.30.70.270:FF:000001">
    <property type="entry name" value="Diguanylate cyclase domain protein"/>
    <property type="match status" value="1"/>
</dbReference>
<dbReference type="CDD" id="cd01949">
    <property type="entry name" value="GGDEF"/>
    <property type="match status" value="1"/>
</dbReference>
<evidence type="ECO:0000256" key="2">
    <source>
        <dbReference type="ARBA" id="ARBA00004533"/>
    </source>
</evidence>
<dbReference type="SMART" id="SM00267">
    <property type="entry name" value="GGDEF"/>
    <property type="match status" value="1"/>
</dbReference>
<feature type="transmembrane region" description="Helical" evidence="3">
    <location>
        <begin position="253"/>
        <end position="272"/>
    </location>
</feature>
<dbReference type="PROSITE" id="PS50887">
    <property type="entry name" value="GGDEF"/>
    <property type="match status" value="1"/>
</dbReference>
<feature type="signal peptide" evidence="4">
    <location>
        <begin position="1"/>
        <end position="26"/>
    </location>
</feature>